<feature type="domain" description="Fibronectin type-III" evidence="5">
    <location>
        <begin position="248"/>
        <end position="340"/>
    </location>
</feature>
<sequence>MIKRSMVLLLALFILAGTIPVYAGASSTNLALNKTATASSVWGGYAYASYAVDGNSGSEWGPANTSTPPWLKVDLGSVTQFNKYAVETLTSRYNSAIKLEISNDDLTWAEVDTVSGNTNVKLSRTLPQPVSARYVKVTITAWSLFPDITEFALYSDIPSAPTGLTATAGDSQVTLNWSGVSNATSYDVYQGSAPGVYDVTPVANLTGTTATIAGLTNGETYYFAVKSSKNNVNSAYSNEVSAIPQMPAPAAPTGLTVTAGDGQATLSWNGAQGAADYALYSRTAGDSYDHTPVATVSGATYTYTVTGLTNGTTYNFVVKATNAGGSSGSSNEVSAIPQMPAPAAPTGLAAAAGDGQATLSWNGAQGAAGYALYSRTAGDSYDPTPVATVSGATYTYTVTGLTNGTTYKFVVKASNPGGSSGSSNEVSATPQVPVPGAPVLLPVTASNSKVSLTWNSIDGSTGYKIYKSTTSGAYGAEEATVSSSTYSYDVTGLENGTPYYFVVKATNPGGDSAASNEVSAIPVTVPASPTNVSATAGNGQATISFDIPSVNGGSPITNYEVISSPGNISAVGTASPITVEGLTNGVTYTFTVKAVNALGSGTASAASNAVALVVPPSEPTPKPTVIPTPTPTPTPTVTPTPADNAFNSSIIDEVGLVSAIGSKVAEAIKAGVKNDLADSKGHWAEKTIDTFVNLNFIRGYENGQFKPNGNITRAEFAMLISRVFDMSATTGHSVAVSDISSHWAKEAIEELVGAGVLSGYGDGTFRPNQAISREEIAVLVSRIVNLSDVNKDDSRGNFTDLSNASSYAAQAIKDIAKAGIVNGMNDGTFNPHGKATRAEAITIILNTLSLNPQIKDLLDSLN</sequence>
<dbReference type="InterPro" id="IPR000421">
    <property type="entry name" value="FA58C"/>
</dbReference>
<feature type="compositionally biased region" description="Pro residues" evidence="2">
    <location>
        <begin position="618"/>
        <end position="638"/>
    </location>
</feature>
<evidence type="ECO:0000259" key="5">
    <source>
        <dbReference type="PROSITE" id="PS50853"/>
    </source>
</evidence>
<dbReference type="SUPFAM" id="SSF49265">
    <property type="entry name" value="Fibronectin type III"/>
    <property type="match status" value="3"/>
</dbReference>
<feature type="domain" description="Fibronectin type-III" evidence="5">
    <location>
        <begin position="434"/>
        <end position="528"/>
    </location>
</feature>
<feature type="domain" description="SLH" evidence="6">
    <location>
        <begin position="731"/>
        <end position="794"/>
    </location>
</feature>
<feature type="domain" description="SLH" evidence="6">
    <location>
        <begin position="795"/>
        <end position="858"/>
    </location>
</feature>
<proteinExistence type="predicted"/>
<dbReference type="PANTHER" id="PTHR13817">
    <property type="entry name" value="TITIN"/>
    <property type="match status" value="1"/>
</dbReference>
<dbReference type="PROSITE" id="PS50022">
    <property type="entry name" value="FA58C_3"/>
    <property type="match status" value="1"/>
</dbReference>
<dbReference type="PANTHER" id="PTHR13817:SF73">
    <property type="entry name" value="FIBRONECTIN TYPE-III DOMAIN-CONTAINING PROTEIN"/>
    <property type="match status" value="1"/>
</dbReference>
<evidence type="ECO:0000259" key="4">
    <source>
        <dbReference type="PROSITE" id="PS50022"/>
    </source>
</evidence>
<evidence type="ECO:0000256" key="2">
    <source>
        <dbReference type="SAM" id="MobiDB-lite"/>
    </source>
</evidence>
<dbReference type="InterPro" id="IPR036116">
    <property type="entry name" value="FN3_sf"/>
</dbReference>
<dbReference type="PROSITE" id="PS51272">
    <property type="entry name" value="SLH"/>
    <property type="match status" value="3"/>
</dbReference>
<keyword evidence="8" id="KW-1185">Reference proteome</keyword>
<keyword evidence="3" id="KW-0732">Signal</keyword>
<evidence type="ECO:0008006" key="9">
    <source>
        <dbReference type="Google" id="ProtNLM"/>
    </source>
</evidence>
<dbReference type="SUPFAM" id="SSF49785">
    <property type="entry name" value="Galactose-binding domain-like"/>
    <property type="match status" value="1"/>
</dbReference>
<feature type="chain" id="PRO_5045932914" description="Adhesin" evidence="3">
    <location>
        <begin position="24"/>
        <end position="862"/>
    </location>
</feature>
<dbReference type="InterPro" id="IPR050964">
    <property type="entry name" value="Striated_Muscle_Regulatory"/>
</dbReference>
<feature type="domain" description="SLH" evidence="6">
    <location>
        <begin position="671"/>
        <end position="730"/>
    </location>
</feature>
<dbReference type="InterPro" id="IPR003961">
    <property type="entry name" value="FN3_dom"/>
</dbReference>
<feature type="domain" description="Fibronectin type-III" evidence="5">
    <location>
        <begin position="157"/>
        <end position="247"/>
    </location>
</feature>
<feature type="domain" description="Fibronectin type-III" evidence="5">
    <location>
        <begin position="529"/>
        <end position="617"/>
    </location>
</feature>
<dbReference type="CDD" id="cd00063">
    <property type="entry name" value="FN3"/>
    <property type="match status" value="5"/>
</dbReference>
<evidence type="ECO:0000313" key="7">
    <source>
        <dbReference type="EMBL" id="OKP87061.1"/>
    </source>
</evidence>
<feature type="domain" description="Fibronectin type-III" evidence="5">
    <location>
        <begin position="341"/>
        <end position="433"/>
    </location>
</feature>
<feature type="region of interest" description="Disordered" evidence="2">
    <location>
        <begin position="618"/>
        <end position="640"/>
    </location>
</feature>
<feature type="domain" description="F5/8 type C" evidence="4">
    <location>
        <begin position="18"/>
        <end position="156"/>
    </location>
</feature>
<dbReference type="PROSITE" id="PS50853">
    <property type="entry name" value="FN3"/>
    <property type="match status" value="5"/>
</dbReference>
<dbReference type="InterPro" id="IPR001119">
    <property type="entry name" value="SLH_dom"/>
</dbReference>
<dbReference type="Pfam" id="PF00395">
    <property type="entry name" value="SLH"/>
    <property type="match status" value="3"/>
</dbReference>
<dbReference type="SMART" id="SM00060">
    <property type="entry name" value="FN3"/>
    <property type="match status" value="5"/>
</dbReference>
<dbReference type="RefSeq" id="WP_083606812.1">
    <property type="nucleotide sequence ID" value="NZ_LVWI01000036.1"/>
</dbReference>
<dbReference type="Gene3D" id="2.60.40.10">
    <property type="entry name" value="Immunoglobulins"/>
    <property type="match status" value="5"/>
</dbReference>
<dbReference type="InterPro" id="IPR013783">
    <property type="entry name" value="Ig-like_fold"/>
</dbReference>
<accession>A0ABX3EP51</accession>
<keyword evidence="1" id="KW-0677">Repeat</keyword>
<evidence type="ECO:0000256" key="1">
    <source>
        <dbReference type="ARBA" id="ARBA00022737"/>
    </source>
</evidence>
<dbReference type="InterPro" id="IPR008979">
    <property type="entry name" value="Galactose-bd-like_sf"/>
</dbReference>
<evidence type="ECO:0000313" key="8">
    <source>
        <dbReference type="Proteomes" id="UP000186058"/>
    </source>
</evidence>
<dbReference type="Proteomes" id="UP000186058">
    <property type="component" value="Unassembled WGS sequence"/>
</dbReference>
<organism evidence="7 8">
    <name type="scientific">Paenibacillus helianthi</name>
    <dbReference type="NCBI Taxonomy" id="1349432"/>
    <lineage>
        <taxon>Bacteria</taxon>
        <taxon>Bacillati</taxon>
        <taxon>Bacillota</taxon>
        <taxon>Bacilli</taxon>
        <taxon>Bacillales</taxon>
        <taxon>Paenibacillaceae</taxon>
        <taxon>Paenibacillus</taxon>
    </lineage>
</organism>
<name>A0ABX3EP51_9BACL</name>
<dbReference type="Pfam" id="PF00754">
    <property type="entry name" value="F5_F8_type_C"/>
    <property type="match status" value="1"/>
</dbReference>
<protein>
    <recommendedName>
        <fullName evidence="9">Adhesin</fullName>
    </recommendedName>
</protein>
<comment type="caution">
    <text evidence="7">The sequence shown here is derived from an EMBL/GenBank/DDBJ whole genome shotgun (WGS) entry which is preliminary data.</text>
</comment>
<evidence type="ECO:0000259" key="6">
    <source>
        <dbReference type="PROSITE" id="PS51272"/>
    </source>
</evidence>
<dbReference type="EMBL" id="LVWI01000036">
    <property type="protein sequence ID" value="OKP87061.1"/>
    <property type="molecule type" value="Genomic_DNA"/>
</dbReference>
<dbReference type="Gene3D" id="2.60.120.260">
    <property type="entry name" value="Galactose-binding domain-like"/>
    <property type="match status" value="1"/>
</dbReference>
<reference evidence="7 8" key="1">
    <citation type="submission" date="2016-03" db="EMBL/GenBank/DDBJ databases">
        <authorList>
            <person name="Sant'Anna F.H."/>
            <person name="Ambrosini A."/>
            <person name="Souza R."/>
            <person name="Bach E."/>
            <person name="Fernandes G."/>
            <person name="Balsanelli E."/>
            <person name="Baura V.A."/>
            <person name="Souza E.M."/>
            <person name="Passaglia L."/>
        </authorList>
    </citation>
    <scope>NUCLEOTIDE SEQUENCE [LARGE SCALE GENOMIC DNA]</scope>
    <source>
        <strain evidence="7 8">P26E</strain>
    </source>
</reference>
<evidence type="ECO:0000256" key="3">
    <source>
        <dbReference type="SAM" id="SignalP"/>
    </source>
</evidence>
<gene>
    <name evidence="7" type="ORF">A3844_11225</name>
</gene>
<feature type="signal peptide" evidence="3">
    <location>
        <begin position="1"/>
        <end position="23"/>
    </location>
</feature>
<dbReference type="Pfam" id="PF00041">
    <property type="entry name" value="fn3"/>
    <property type="match status" value="4"/>
</dbReference>